<keyword evidence="8" id="KW-1185">Reference proteome</keyword>
<name>A0A0G4IRY8_PLABS</name>
<feature type="domain" description="Glutaredoxin" evidence="5">
    <location>
        <begin position="238"/>
        <end position="300"/>
    </location>
</feature>
<dbReference type="InterPro" id="IPR002109">
    <property type="entry name" value="Glutaredoxin"/>
</dbReference>
<evidence type="ECO:0008006" key="10">
    <source>
        <dbReference type="Google" id="ProtNLM"/>
    </source>
</evidence>
<feature type="domain" description="Glutaredoxin" evidence="5">
    <location>
        <begin position="134"/>
        <end position="198"/>
    </location>
</feature>
<keyword evidence="2" id="KW-0408">Iron</keyword>
<accession>A0A0G4IRY8</accession>
<dbReference type="STRING" id="37360.A0A0G4IRY8"/>
<dbReference type="GO" id="GO:0005634">
    <property type="term" value="C:nucleus"/>
    <property type="evidence" value="ECO:0007669"/>
    <property type="project" value="TreeGrafter"/>
</dbReference>
<evidence type="ECO:0000259" key="4">
    <source>
        <dbReference type="Pfam" id="PF00085"/>
    </source>
</evidence>
<dbReference type="AlphaFoldDB" id="A0A0G4IRY8"/>
<dbReference type="InterPro" id="IPR013766">
    <property type="entry name" value="Thioredoxin_domain"/>
</dbReference>
<evidence type="ECO:0000259" key="5">
    <source>
        <dbReference type="Pfam" id="PF00462"/>
    </source>
</evidence>
<dbReference type="OrthoDB" id="415696at2759"/>
<dbReference type="CDD" id="cd03028">
    <property type="entry name" value="GRX_PICOT_like"/>
    <property type="match status" value="2"/>
</dbReference>
<dbReference type="Gene3D" id="3.40.30.10">
    <property type="entry name" value="Glutaredoxin"/>
    <property type="match status" value="3"/>
</dbReference>
<organism evidence="6 8">
    <name type="scientific">Plasmodiophora brassicae</name>
    <name type="common">Clubroot disease agent</name>
    <dbReference type="NCBI Taxonomy" id="37360"/>
    <lineage>
        <taxon>Eukaryota</taxon>
        <taxon>Sar</taxon>
        <taxon>Rhizaria</taxon>
        <taxon>Endomyxa</taxon>
        <taxon>Phytomyxea</taxon>
        <taxon>Plasmodiophorida</taxon>
        <taxon>Plasmodiophoridae</taxon>
        <taxon>Plasmodiophora</taxon>
    </lineage>
</organism>
<geneLocation type="mitochondrion" evidence="7"/>
<dbReference type="EMBL" id="CDSF01000081">
    <property type="protein sequence ID" value="CEO97876.1"/>
    <property type="molecule type" value="Genomic_DNA"/>
</dbReference>
<sequence length="324" mass="35199">MSTAMAIGSRAGWDQVRAACHADGTPLAVLFYATWHEPSMQMRVVVDELGAEHPSIRCVSVDADAVADVASELRVQAVPTVVTFLGDAETGRVEGANVPDVVQLVSDASRQSSPAPAACQPNTDLEQLVRRHRVMLFMKGSPAAPQCGFSRSIVDLLNSKRCPYGHFDILKDDDVRQGLKAFANWQTYPQLWVDGQLVGGLDVVREMDADGDLDALLREAPAKSLNDRLKSLIASSPVMLFMKGSPTEPRCGFSKRIVDVLTERRCPFGHFDILQDNDVREGLKAYSNWPTYPQLYVNGALLGGLDIVTELADSGELDDALSAA</sequence>
<keyword evidence="7" id="KW-0496">Mitochondrion</keyword>
<evidence type="ECO:0000256" key="1">
    <source>
        <dbReference type="ARBA" id="ARBA00022723"/>
    </source>
</evidence>
<reference evidence="7 9" key="2">
    <citation type="submission" date="2018-03" db="EMBL/GenBank/DDBJ databases">
        <authorList>
            <person name="Fogelqvist J."/>
        </authorList>
    </citation>
    <scope>NUCLEOTIDE SEQUENCE [LARGE SCALE GENOMIC DNA]</scope>
</reference>
<evidence type="ECO:0000313" key="8">
    <source>
        <dbReference type="Proteomes" id="UP000039324"/>
    </source>
</evidence>
<feature type="domain" description="Thioredoxin" evidence="4">
    <location>
        <begin position="25"/>
        <end position="98"/>
    </location>
</feature>
<dbReference type="GO" id="GO:0005829">
    <property type="term" value="C:cytosol"/>
    <property type="evidence" value="ECO:0007669"/>
    <property type="project" value="TreeGrafter"/>
</dbReference>
<protein>
    <recommendedName>
        <fullName evidence="10">Glutaredoxin domain-containing protein</fullName>
    </recommendedName>
</protein>
<dbReference type="NCBIfam" id="TIGR00365">
    <property type="entry name" value="Grx4 family monothiol glutaredoxin"/>
    <property type="match status" value="1"/>
</dbReference>
<dbReference type="PANTHER" id="PTHR10293">
    <property type="entry name" value="GLUTAREDOXIN FAMILY MEMBER"/>
    <property type="match status" value="1"/>
</dbReference>
<evidence type="ECO:0000313" key="7">
    <source>
        <dbReference type="EMBL" id="SPQ98094.1"/>
    </source>
</evidence>
<evidence type="ECO:0000313" key="9">
    <source>
        <dbReference type="Proteomes" id="UP000290189"/>
    </source>
</evidence>
<dbReference type="PANTHER" id="PTHR10293:SF73">
    <property type="entry name" value="GLUTAREDOXIN-3"/>
    <property type="match status" value="1"/>
</dbReference>
<dbReference type="Proteomes" id="UP000290189">
    <property type="component" value="Unassembled WGS sequence"/>
</dbReference>
<dbReference type="EMBL" id="OVEO01000009">
    <property type="protein sequence ID" value="SPQ98094.1"/>
    <property type="molecule type" value="Genomic_DNA"/>
</dbReference>
<dbReference type="Proteomes" id="UP000039324">
    <property type="component" value="Unassembled WGS sequence"/>
</dbReference>
<dbReference type="GO" id="GO:0006879">
    <property type="term" value="P:intracellular iron ion homeostasis"/>
    <property type="evidence" value="ECO:0007669"/>
    <property type="project" value="TreeGrafter"/>
</dbReference>
<dbReference type="Pfam" id="PF00462">
    <property type="entry name" value="Glutaredoxin"/>
    <property type="match status" value="2"/>
</dbReference>
<dbReference type="OMA" id="HDIVMEL"/>
<evidence type="ECO:0000256" key="2">
    <source>
        <dbReference type="ARBA" id="ARBA00023004"/>
    </source>
</evidence>
<proteinExistence type="predicted"/>
<reference evidence="6 8" key="1">
    <citation type="submission" date="2015-02" db="EMBL/GenBank/DDBJ databases">
        <authorList>
            <person name="Chooi Y.-H."/>
        </authorList>
    </citation>
    <scope>NUCLEOTIDE SEQUENCE [LARGE SCALE GENOMIC DNA]</scope>
    <source>
        <strain evidence="6">E3</strain>
    </source>
</reference>
<keyword evidence="3" id="KW-0411">Iron-sulfur</keyword>
<dbReference type="InterPro" id="IPR036249">
    <property type="entry name" value="Thioredoxin-like_sf"/>
</dbReference>
<dbReference type="GO" id="GO:0046872">
    <property type="term" value="F:metal ion binding"/>
    <property type="evidence" value="ECO:0007669"/>
    <property type="project" value="UniProtKB-KW"/>
</dbReference>
<dbReference type="PROSITE" id="PS51354">
    <property type="entry name" value="GLUTAREDOXIN_2"/>
    <property type="match status" value="2"/>
</dbReference>
<keyword evidence="1" id="KW-0479">Metal-binding</keyword>
<dbReference type="SUPFAM" id="SSF52833">
    <property type="entry name" value="Thioredoxin-like"/>
    <property type="match status" value="3"/>
</dbReference>
<dbReference type="Pfam" id="PF00085">
    <property type="entry name" value="Thioredoxin"/>
    <property type="match status" value="1"/>
</dbReference>
<dbReference type="GO" id="GO:0051536">
    <property type="term" value="F:iron-sulfur cluster binding"/>
    <property type="evidence" value="ECO:0007669"/>
    <property type="project" value="UniProtKB-KW"/>
</dbReference>
<dbReference type="InterPro" id="IPR004480">
    <property type="entry name" value="Monothiol_GRX-rel"/>
</dbReference>
<evidence type="ECO:0000313" key="6">
    <source>
        <dbReference type="EMBL" id="CEO97876.1"/>
    </source>
</evidence>
<evidence type="ECO:0000256" key="3">
    <source>
        <dbReference type="ARBA" id="ARBA00023014"/>
    </source>
</evidence>
<gene>
    <name evidence="6" type="ORF">PBRA_005990</name>
    <name evidence="7" type="ORF">PLBR_LOCUS5309</name>
</gene>
<dbReference type="InterPro" id="IPR033658">
    <property type="entry name" value="GRX_PICOT-like"/>
</dbReference>
<dbReference type="FunFam" id="3.40.30.10:FF:000012">
    <property type="entry name" value="Monothiol glutaredoxin"/>
    <property type="match status" value="2"/>
</dbReference>